<dbReference type="SUPFAM" id="SSF53756">
    <property type="entry name" value="UDP-Glycosyltransferase/glycogen phosphorylase"/>
    <property type="match status" value="1"/>
</dbReference>
<dbReference type="GO" id="GO:0005886">
    <property type="term" value="C:plasma membrane"/>
    <property type="evidence" value="ECO:0007669"/>
    <property type="project" value="UniProtKB-SubCell"/>
</dbReference>
<feature type="binding site" evidence="1">
    <location>
        <begin position="10"/>
        <end position="12"/>
    </location>
    <ligand>
        <name>UDP-N-acetyl-alpha-D-glucosamine</name>
        <dbReference type="ChEBI" id="CHEBI:57705"/>
    </ligand>
</feature>
<keyword evidence="1" id="KW-0328">Glycosyltransferase</keyword>
<evidence type="ECO:0000256" key="1">
    <source>
        <dbReference type="HAMAP-Rule" id="MF_00033"/>
    </source>
</evidence>
<reference evidence="2 3" key="1">
    <citation type="submission" date="2019-04" db="EMBL/GenBank/DDBJ databases">
        <title>A pseudo-fructophilic Leuconostoc citreum strain F192-5 isolated from peel of satsuma mandarin: the first report for isolation and characterization of strain-dependent fructophilic-like characteristics.</title>
        <authorList>
            <person name="Maeno S."/>
            <person name="Tanizawa Y."/>
            <person name="Kajikawa A."/>
            <person name="Kanesaki Y."/>
            <person name="Kubota E."/>
            <person name="Arita M."/>
            <person name="Leon D."/>
            <person name="Endo A."/>
        </authorList>
    </citation>
    <scope>NUCLEOTIDE SEQUENCE [LARGE SCALE GENOMIC DNA]</scope>
    <source>
        <strain evidence="2 3">F192-5</strain>
    </source>
</reference>
<dbReference type="UniPathway" id="UPA00219"/>
<dbReference type="RefSeq" id="WP_004900478.1">
    <property type="nucleotide sequence ID" value="NZ_BJJW01000006.1"/>
</dbReference>
<feature type="binding site" evidence="1">
    <location>
        <position position="297"/>
    </location>
    <ligand>
        <name>UDP-N-acetyl-alpha-D-glucosamine</name>
        <dbReference type="ChEBI" id="CHEBI:57705"/>
    </ligand>
</feature>
<evidence type="ECO:0000313" key="3">
    <source>
        <dbReference type="Proteomes" id="UP000323274"/>
    </source>
</evidence>
<dbReference type="Pfam" id="PF03033">
    <property type="entry name" value="Glyco_transf_28"/>
    <property type="match status" value="1"/>
</dbReference>
<comment type="similarity">
    <text evidence="1">Belongs to the glycosyltransferase 28 family. MurG subfamily.</text>
</comment>
<sequence>MRVILSGGGTGGHIYPALALAEVIKQHEPDAEFLYVGSERGVEANIVPKTGMAFKQLAVQGFSRSLSLHNIKTVQLFLKAVKVSKKIIKEFKPDVVIGTGGYVAGAVVYAAQRMNIPTVIHEQNSVAGVTNKFLARGATKIGVAFEVAKQQFPSEKVVLVGNPRAQQVAQLKSTFSWQTIGLRDDKATVLIFGGSQGAPAINLAVIDAIPEFNERSYQVVIVTGPKRYDNVLDLLRERNIEAADNIRILPYIDNMPNVLKQTDAIVSRAGATSIAEITALGIPSILIPSLHVTGDHQTKNAQSLVDVGAAINITESDLNGQSLIAAVDTLLLDENVSDKMAAQATKVGMPDAGERLYQLILQAMANKKD</sequence>
<name>A0A5A5U0M1_LEUCI</name>
<feature type="binding site" evidence="1">
    <location>
        <position position="124"/>
    </location>
    <ligand>
        <name>UDP-N-acetyl-alpha-D-glucosamine</name>
        <dbReference type="ChEBI" id="CHEBI:57705"/>
    </ligand>
</feature>
<dbReference type="GO" id="GO:0051301">
    <property type="term" value="P:cell division"/>
    <property type="evidence" value="ECO:0007669"/>
    <property type="project" value="UniProtKB-KW"/>
</dbReference>
<dbReference type="GO" id="GO:0008360">
    <property type="term" value="P:regulation of cell shape"/>
    <property type="evidence" value="ECO:0007669"/>
    <property type="project" value="UniProtKB-KW"/>
</dbReference>
<accession>A0A5A5U0M1</accession>
<dbReference type="InterPro" id="IPR007235">
    <property type="entry name" value="Glyco_trans_28_C"/>
</dbReference>
<dbReference type="InterPro" id="IPR006009">
    <property type="entry name" value="GlcNAc_MurG"/>
</dbReference>
<keyword evidence="1" id="KW-0472">Membrane</keyword>
<dbReference type="HAMAP" id="MF_00033">
    <property type="entry name" value="MurG"/>
    <property type="match status" value="1"/>
</dbReference>
<dbReference type="Proteomes" id="UP000323274">
    <property type="component" value="Unassembled WGS sequence"/>
</dbReference>
<keyword evidence="1" id="KW-0132">Cell division</keyword>
<dbReference type="GO" id="GO:0005975">
    <property type="term" value="P:carbohydrate metabolic process"/>
    <property type="evidence" value="ECO:0007669"/>
    <property type="project" value="InterPro"/>
</dbReference>
<comment type="function">
    <text evidence="1">Cell wall formation. Catalyzes the transfer of a GlcNAc subunit on undecaprenyl-pyrophosphoryl-MurNAc-pentapeptide (lipid intermediate I) to form undecaprenyl-pyrophosphoryl-MurNAc-(pentapeptide)GlcNAc (lipid intermediate II).</text>
</comment>
<dbReference type="GO" id="GO:0071555">
    <property type="term" value="P:cell wall organization"/>
    <property type="evidence" value="ECO:0007669"/>
    <property type="project" value="UniProtKB-KW"/>
</dbReference>
<dbReference type="PANTHER" id="PTHR21015:SF22">
    <property type="entry name" value="GLYCOSYLTRANSFERASE"/>
    <property type="match status" value="1"/>
</dbReference>
<evidence type="ECO:0000313" key="2">
    <source>
        <dbReference type="EMBL" id="GDZ83929.1"/>
    </source>
</evidence>
<comment type="subcellular location">
    <subcellularLocation>
        <location evidence="1">Cell membrane</location>
        <topology evidence="1">Peripheral membrane protein</topology>
        <orientation evidence="1">Cytoplasmic side</orientation>
    </subcellularLocation>
</comment>
<organism evidence="2 3">
    <name type="scientific">Leuconostoc citreum</name>
    <dbReference type="NCBI Taxonomy" id="33964"/>
    <lineage>
        <taxon>Bacteria</taxon>
        <taxon>Bacillati</taxon>
        <taxon>Bacillota</taxon>
        <taxon>Bacilli</taxon>
        <taxon>Lactobacillales</taxon>
        <taxon>Lactobacillaceae</taxon>
        <taxon>Leuconostoc</taxon>
    </lineage>
</organism>
<dbReference type="GO" id="GO:0050511">
    <property type="term" value="F:undecaprenyldiphospho-muramoylpentapeptide beta-N-acetylglucosaminyltransferase activity"/>
    <property type="evidence" value="ECO:0007669"/>
    <property type="project" value="UniProtKB-UniRule"/>
</dbReference>
<dbReference type="OMA" id="ICFEEAK"/>
<dbReference type="SMR" id="A0A5A5U0M1"/>
<feature type="binding site" evidence="1">
    <location>
        <position position="252"/>
    </location>
    <ligand>
        <name>UDP-N-acetyl-alpha-D-glucosamine</name>
        <dbReference type="ChEBI" id="CHEBI:57705"/>
    </ligand>
</feature>
<dbReference type="CDD" id="cd03785">
    <property type="entry name" value="GT28_MurG"/>
    <property type="match status" value="1"/>
</dbReference>
<dbReference type="EC" id="2.4.1.227" evidence="1"/>
<keyword evidence="1" id="KW-0573">Peptidoglycan synthesis</keyword>
<dbReference type="AlphaFoldDB" id="A0A5A5U0M1"/>
<keyword evidence="1" id="KW-1003">Cell membrane</keyword>
<gene>
    <name evidence="1 2" type="primary">murG</name>
    <name evidence="2" type="ORF">LCIT_11710</name>
</gene>
<keyword evidence="1" id="KW-0961">Cell wall biogenesis/degradation</keyword>
<dbReference type="EMBL" id="BJJW01000006">
    <property type="protein sequence ID" value="GDZ83929.1"/>
    <property type="molecule type" value="Genomic_DNA"/>
</dbReference>
<comment type="caution">
    <text evidence="2">The sequence shown here is derived from an EMBL/GenBank/DDBJ whole genome shotgun (WGS) entry which is preliminary data.</text>
</comment>
<dbReference type="GO" id="GO:0009252">
    <property type="term" value="P:peptidoglycan biosynthetic process"/>
    <property type="evidence" value="ECO:0007669"/>
    <property type="project" value="UniProtKB-UniRule"/>
</dbReference>
<keyword evidence="1" id="KW-0131">Cell cycle</keyword>
<feature type="binding site" evidence="1">
    <location>
        <position position="195"/>
    </location>
    <ligand>
        <name>UDP-N-acetyl-alpha-D-glucosamine</name>
        <dbReference type="ChEBI" id="CHEBI:57705"/>
    </ligand>
</feature>
<comment type="catalytic activity">
    <reaction evidence="1">
        <text>Mur2Ac(oyl-L-Ala-gamma-D-Glu-L-Lys-D-Ala-D-Ala)-di-trans,octa-cis-undecaprenyl diphosphate + UDP-N-acetyl-alpha-D-glucosamine = beta-D-GlcNAc-(1-&gt;4)-Mur2Ac(oyl-L-Ala-gamma-D-Glu-L-Lys-D-Ala-D-Ala)-di-trans,octa-cis-undecaprenyl diphosphate + UDP + H(+)</text>
        <dbReference type="Rhea" id="RHEA:23192"/>
        <dbReference type="ChEBI" id="CHEBI:15378"/>
        <dbReference type="ChEBI" id="CHEBI:57705"/>
        <dbReference type="ChEBI" id="CHEBI:58223"/>
        <dbReference type="ChEBI" id="CHEBI:60032"/>
        <dbReference type="ChEBI" id="CHEBI:60033"/>
        <dbReference type="EC" id="2.4.1.227"/>
    </reaction>
</comment>
<dbReference type="NCBIfam" id="TIGR01133">
    <property type="entry name" value="murG"/>
    <property type="match status" value="1"/>
</dbReference>
<dbReference type="InterPro" id="IPR004276">
    <property type="entry name" value="GlycoTrans_28_N"/>
</dbReference>
<comment type="caution">
    <text evidence="1">Lacks conserved residue(s) required for the propagation of feature annotation.</text>
</comment>
<dbReference type="PANTHER" id="PTHR21015">
    <property type="entry name" value="UDP-N-ACETYLGLUCOSAMINE--N-ACETYLMURAMYL-(PENTAPEPTIDE) PYROPHOSPHORYL-UNDECAPRENOL N-ACETYLGLUCOSAMINE TRANSFERASE 1"/>
    <property type="match status" value="1"/>
</dbReference>
<dbReference type="Gene3D" id="3.40.50.2000">
    <property type="entry name" value="Glycogen Phosphorylase B"/>
    <property type="match status" value="2"/>
</dbReference>
<dbReference type="Pfam" id="PF04101">
    <property type="entry name" value="Glyco_tran_28_C"/>
    <property type="match status" value="1"/>
</dbReference>
<protein>
    <recommendedName>
        <fullName evidence="1">UDP-N-acetylglucosamine--N-acetylmuramyl-(pentapeptide) pyrophosphoryl-undecaprenol N-acetylglucosamine transferase</fullName>
        <ecNumber evidence="1">2.4.1.227</ecNumber>
    </recommendedName>
    <alternativeName>
        <fullName evidence="1">Undecaprenyl-PP-MurNAc-pentapeptide-UDPGlcNAc GlcNAc transferase</fullName>
    </alternativeName>
</protein>
<comment type="pathway">
    <text evidence="1">Cell wall biogenesis; peptidoglycan biosynthesis.</text>
</comment>
<keyword evidence="1 2" id="KW-0808">Transferase</keyword>
<proteinExistence type="inferred from homology"/>
<keyword evidence="1" id="KW-0133">Cell shape</keyword>